<name>A0A0A9BZ38_ARUDO</name>
<protein>
    <submittedName>
        <fullName evidence="1">Uncharacterized protein</fullName>
    </submittedName>
</protein>
<organism evidence="1">
    <name type="scientific">Arundo donax</name>
    <name type="common">Giant reed</name>
    <name type="synonym">Donax arundinaceus</name>
    <dbReference type="NCBI Taxonomy" id="35708"/>
    <lineage>
        <taxon>Eukaryota</taxon>
        <taxon>Viridiplantae</taxon>
        <taxon>Streptophyta</taxon>
        <taxon>Embryophyta</taxon>
        <taxon>Tracheophyta</taxon>
        <taxon>Spermatophyta</taxon>
        <taxon>Magnoliopsida</taxon>
        <taxon>Liliopsida</taxon>
        <taxon>Poales</taxon>
        <taxon>Poaceae</taxon>
        <taxon>PACMAD clade</taxon>
        <taxon>Arundinoideae</taxon>
        <taxon>Arundineae</taxon>
        <taxon>Arundo</taxon>
    </lineage>
</organism>
<dbReference type="AlphaFoldDB" id="A0A0A9BZ38"/>
<reference evidence="1" key="1">
    <citation type="submission" date="2014-09" db="EMBL/GenBank/DDBJ databases">
        <authorList>
            <person name="Magalhaes I.L.F."/>
            <person name="Oliveira U."/>
            <person name="Santos F.R."/>
            <person name="Vidigal T.H.D.A."/>
            <person name="Brescovit A.D."/>
            <person name="Santos A.J."/>
        </authorList>
    </citation>
    <scope>NUCLEOTIDE SEQUENCE</scope>
    <source>
        <tissue evidence="1">Shoot tissue taken approximately 20 cm above the soil surface</tissue>
    </source>
</reference>
<accession>A0A0A9BZ38</accession>
<proteinExistence type="predicted"/>
<sequence length="65" mass="7185">MVCTNQGHGAPIWAILYHRAQSCHTTLAVRAGAHRTTEKNRPRLASLHSLSTCFHSSMVNSLRSN</sequence>
<dbReference type="EMBL" id="GBRH01230422">
    <property type="protein sequence ID" value="JAD67473.1"/>
    <property type="molecule type" value="Transcribed_RNA"/>
</dbReference>
<evidence type="ECO:0000313" key="1">
    <source>
        <dbReference type="EMBL" id="JAD67473.1"/>
    </source>
</evidence>
<reference evidence="1" key="2">
    <citation type="journal article" date="2015" name="Data Brief">
        <title>Shoot transcriptome of the giant reed, Arundo donax.</title>
        <authorList>
            <person name="Barrero R.A."/>
            <person name="Guerrero F.D."/>
            <person name="Moolhuijzen P."/>
            <person name="Goolsby J.A."/>
            <person name="Tidwell J."/>
            <person name="Bellgard S.E."/>
            <person name="Bellgard M.I."/>
        </authorList>
    </citation>
    <scope>NUCLEOTIDE SEQUENCE</scope>
    <source>
        <tissue evidence="1">Shoot tissue taken approximately 20 cm above the soil surface</tissue>
    </source>
</reference>